<dbReference type="EMBL" id="JBHSCR010000001">
    <property type="protein sequence ID" value="MFC4346837.1"/>
    <property type="molecule type" value="Genomic_DNA"/>
</dbReference>
<name>A0ABV8U6L1_9PROT</name>
<dbReference type="Proteomes" id="UP001595776">
    <property type="component" value="Unassembled WGS sequence"/>
</dbReference>
<dbReference type="NCBIfam" id="TIGR00481">
    <property type="entry name" value="YbhB/YbcL family Raf kinase inhibitor-like protein"/>
    <property type="match status" value="1"/>
</dbReference>
<accession>A0ABV8U6L1</accession>
<comment type="caution">
    <text evidence="1">The sequence shown here is derived from an EMBL/GenBank/DDBJ whole genome shotgun (WGS) entry which is preliminary data.</text>
</comment>
<protein>
    <submittedName>
        <fullName evidence="1">YbhB/YbcL family Raf kinase inhibitor-like protein</fullName>
    </submittedName>
</protein>
<evidence type="ECO:0000313" key="1">
    <source>
        <dbReference type="EMBL" id="MFC4346837.1"/>
    </source>
</evidence>
<dbReference type="RefSeq" id="WP_068147872.1">
    <property type="nucleotide sequence ID" value="NZ_JBHSCR010000001.1"/>
</dbReference>
<keyword evidence="2" id="KW-1185">Reference proteome</keyword>
<proteinExistence type="predicted"/>
<dbReference type="CDD" id="cd00865">
    <property type="entry name" value="PEBP_bact_arch"/>
    <property type="match status" value="1"/>
</dbReference>
<sequence length="155" mass="17022">MSLSLTSSAFEDKGRIPVNYTCEGDNCSPALRWRGAPEEAESFLLTCEDPDAPSGVFRHWAAYDIPPTWAGLKTGYTNTTDEQSFRQAINDFGLAGYSGPCPPLRNAPHRYRFQISALDVHTLPVRHGATCAEVLAAAKPHVIESAELMGYYGRE</sequence>
<dbReference type="GO" id="GO:0004860">
    <property type="term" value="F:protein kinase inhibitor activity"/>
    <property type="evidence" value="ECO:0007669"/>
    <property type="project" value="UniProtKB-KW"/>
</dbReference>
<dbReference type="SUPFAM" id="SSF49777">
    <property type="entry name" value="PEBP-like"/>
    <property type="match status" value="1"/>
</dbReference>
<dbReference type="InterPro" id="IPR036610">
    <property type="entry name" value="PEBP-like_sf"/>
</dbReference>
<gene>
    <name evidence="1" type="ORF">ACFO5Q_03145</name>
</gene>
<dbReference type="PANTHER" id="PTHR30289">
    <property type="entry name" value="UNCHARACTERIZED PROTEIN YBCL-RELATED"/>
    <property type="match status" value="1"/>
</dbReference>
<reference evidence="2" key="1">
    <citation type="journal article" date="2019" name="Int. J. Syst. Evol. Microbiol.">
        <title>The Global Catalogue of Microorganisms (GCM) 10K type strain sequencing project: providing services to taxonomists for standard genome sequencing and annotation.</title>
        <authorList>
            <consortium name="The Broad Institute Genomics Platform"/>
            <consortium name="The Broad Institute Genome Sequencing Center for Infectious Disease"/>
            <person name="Wu L."/>
            <person name="Ma J."/>
        </authorList>
    </citation>
    <scope>NUCLEOTIDE SEQUENCE [LARGE SCALE GENOMIC DNA]</scope>
    <source>
        <strain evidence="2">CGMCC 1.15304</strain>
    </source>
</reference>
<dbReference type="PANTHER" id="PTHR30289:SF1">
    <property type="entry name" value="PEBP (PHOSPHATIDYLETHANOLAMINE-BINDING PROTEIN) FAMILY PROTEIN"/>
    <property type="match status" value="1"/>
</dbReference>
<dbReference type="InterPro" id="IPR005247">
    <property type="entry name" value="YbhB_YbcL/LppC-like"/>
</dbReference>
<keyword evidence="1" id="KW-0649">Protein kinase inhibitor</keyword>
<dbReference type="Gene3D" id="3.90.280.10">
    <property type="entry name" value="PEBP-like"/>
    <property type="match status" value="1"/>
</dbReference>
<organism evidence="1 2">
    <name type="scientific">Kordiimonas lipolytica</name>
    <dbReference type="NCBI Taxonomy" id="1662421"/>
    <lineage>
        <taxon>Bacteria</taxon>
        <taxon>Pseudomonadati</taxon>
        <taxon>Pseudomonadota</taxon>
        <taxon>Alphaproteobacteria</taxon>
        <taxon>Kordiimonadales</taxon>
        <taxon>Kordiimonadaceae</taxon>
        <taxon>Kordiimonas</taxon>
    </lineage>
</organism>
<evidence type="ECO:0000313" key="2">
    <source>
        <dbReference type="Proteomes" id="UP001595776"/>
    </source>
</evidence>
<dbReference type="Pfam" id="PF01161">
    <property type="entry name" value="PBP"/>
    <property type="match status" value="1"/>
</dbReference>
<dbReference type="InterPro" id="IPR008914">
    <property type="entry name" value="PEBP"/>
</dbReference>